<dbReference type="PANTHER" id="PTHR30128">
    <property type="entry name" value="OUTER MEMBRANE PROTEIN, OMPA-RELATED"/>
    <property type="match status" value="1"/>
</dbReference>
<dbReference type="InterPro" id="IPR001280">
    <property type="entry name" value="PSI_PsaA/B"/>
</dbReference>
<dbReference type="AlphaFoldDB" id="A0AAN8ZNK8"/>
<dbReference type="PANTHER" id="PTHR30128:SF19">
    <property type="entry name" value="PHOTOSYSTEM I P700 CHLOROPHYLL A APOPROTEIN A1-RELATED"/>
    <property type="match status" value="1"/>
</dbReference>
<gene>
    <name evidence="2" type="ORF">RJ641_025473</name>
</gene>
<keyword evidence="3" id="KW-1185">Reference proteome</keyword>
<comment type="caution">
    <text evidence="2">The sequence shown here is derived from an EMBL/GenBank/DDBJ whole genome shotgun (WGS) entry which is preliminary data.</text>
</comment>
<feature type="compositionally biased region" description="Basic and acidic residues" evidence="1">
    <location>
        <begin position="162"/>
        <end position="179"/>
    </location>
</feature>
<dbReference type="GO" id="GO:0015979">
    <property type="term" value="P:photosynthesis"/>
    <property type="evidence" value="ECO:0007669"/>
    <property type="project" value="InterPro"/>
</dbReference>
<sequence>IWRVSGTTTLVLFAGWFHYHEAAPKLTWFQDIKSILNHHLAGLLGLGSLFLAEGNMNVLSCSINTLKVLYDISGVEVGQHFYWQIGDFQVHAQVLITSWVEDLVTGGESGTENFPPFSAQLFGLKNVDFKNNVGRESGTKSRQTLNIRYDLKITEVKVASETKGDKIHHREGNSSDHQLRPLNDCSMIKEVGLQRQ</sequence>
<evidence type="ECO:0000256" key="1">
    <source>
        <dbReference type="SAM" id="MobiDB-lite"/>
    </source>
</evidence>
<reference evidence="2 3" key="1">
    <citation type="submission" date="2023-12" db="EMBL/GenBank/DDBJ databases">
        <title>A high-quality genome assembly for Dillenia turbinata (Dilleniales).</title>
        <authorList>
            <person name="Chanderbali A."/>
        </authorList>
    </citation>
    <scope>NUCLEOTIDE SEQUENCE [LARGE SCALE GENOMIC DNA]</scope>
    <source>
        <strain evidence="2">LSX21</strain>
        <tissue evidence="2">Leaf</tissue>
    </source>
</reference>
<dbReference type="InterPro" id="IPR036408">
    <property type="entry name" value="PSI_PsaA/B_sf"/>
</dbReference>
<accession>A0AAN8ZNK8</accession>
<dbReference type="GO" id="GO:0009535">
    <property type="term" value="C:chloroplast thylakoid membrane"/>
    <property type="evidence" value="ECO:0007669"/>
    <property type="project" value="TreeGrafter"/>
</dbReference>
<evidence type="ECO:0000313" key="3">
    <source>
        <dbReference type="Proteomes" id="UP001370490"/>
    </source>
</evidence>
<feature type="non-terminal residue" evidence="2">
    <location>
        <position position="1"/>
    </location>
</feature>
<proteinExistence type="predicted"/>
<evidence type="ECO:0000313" key="2">
    <source>
        <dbReference type="EMBL" id="KAK6944371.1"/>
    </source>
</evidence>
<dbReference type="Pfam" id="PF00223">
    <property type="entry name" value="PsaA_PsaB"/>
    <property type="match status" value="1"/>
</dbReference>
<feature type="region of interest" description="Disordered" evidence="1">
    <location>
        <begin position="162"/>
        <end position="181"/>
    </location>
</feature>
<protein>
    <submittedName>
        <fullName evidence="2">Photosystem I PsaA/PsaB</fullName>
    </submittedName>
</protein>
<dbReference type="EMBL" id="JBAMMX010000003">
    <property type="protein sequence ID" value="KAK6944371.1"/>
    <property type="molecule type" value="Genomic_DNA"/>
</dbReference>
<dbReference type="Proteomes" id="UP001370490">
    <property type="component" value="Unassembled WGS sequence"/>
</dbReference>
<name>A0AAN8ZNK8_9MAGN</name>
<organism evidence="2 3">
    <name type="scientific">Dillenia turbinata</name>
    <dbReference type="NCBI Taxonomy" id="194707"/>
    <lineage>
        <taxon>Eukaryota</taxon>
        <taxon>Viridiplantae</taxon>
        <taxon>Streptophyta</taxon>
        <taxon>Embryophyta</taxon>
        <taxon>Tracheophyta</taxon>
        <taxon>Spermatophyta</taxon>
        <taxon>Magnoliopsida</taxon>
        <taxon>eudicotyledons</taxon>
        <taxon>Gunneridae</taxon>
        <taxon>Pentapetalae</taxon>
        <taxon>Dilleniales</taxon>
        <taxon>Dilleniaceae</taxon>
        <taxon>Dillenia</taxon>
    </lineage>
</organism>
<dbReference type="SUPFAM" id="SSF81558">
    <property type="entry name" value="Photosystem I subunits PsaA/PsaB"/>
    <property type="match status" value="1"/>
</dbReference>
<dbReference type="Gene3D" id="1.20.1130.10">
    <property type="entry name" value="Photosystem I PsaA/PsaB"/>
    <property type="match status" value="1"/>
</dbReference>